<protein>
    <submittedName>
        <fullName evidence="3">DUF308 domain-containing protein</fullName>
    </submittedName>
</protein>
<comment type="caution">
    <text evidence="3">The sequence shown here is derived from an EMBL/GenBank/DDBJ whole genome shotgun (WGS) entry which is preliminary data.</text>
</comment>
<keyword evidence="4" id="KW-1185">Reference proteome</keyword>
<dbReference type="Proteomes" id="UP001596098">
    <property type="component" value="Unassembled WGS sequence"/>
</dbReference>
<evidence type="ECO:0000313" key="4">
    <source>
        <dbReference type="Proteomes" id="UP001596098"/>
    </source>
</evidence>
<dbReference type="RefSeq" id="WP_128221475.1">
    <property type="nucleotide sequence ID" value="NZ_CP034929.1"/>
</dbReference>
<dbReference type="EMBL" id="JBHSQI010000005">
    <property type="protein sequence ID" value="MFC6154351.1"/>
    <property type="molecule type" value="Genomic_DNA"/>
</dbReference>
<reference evidence="4" key="1">
    <citation type="journal article" date="2019" name="Int. J. Syst. Evol. Microbiol.">
        <title>The Global Catalogue of Microorganisms (GCM) 10K type strain sequencing project: providing services to taxonomists for standard genome sequencing and annotation.</title>
        <authorList>
            <consortium name="The Broad Institute Genomics Platform"/>
            <consortium name="The Broad Institute Genome Sequencing Center for Infectious Disease"/>
            <person name="Wu L."/>
            <person name="Ma J."/>
        </authorList>
    </citation>
    <scope>NUCLEOTIDE SEQUENCE [LARGE SCALE GENOMIC DNA]</scope>
    <source>
        <strain evidence="4">DFY28</strain>
    </source>
</reference>
<feature type="transmembrane region" description="Helical" evidence="2">
    <location>
        <begin position="147"/>
        <end position="172"/>
    </location>
</feature>
<dbReference type="InterPro" id="IPR052712">
    <property type="entry name" value="Acid_resist_chaperone_HdeD"/>
</dbReference>
<dbReference type="PANTHER" id="PTHR34989">
    <property type="entry name" value="PROTEIN HDED"/>
    <property type="match status" value="1"/>
</dbReference>
<feature type="region of interest" description="Disordered" evidence="1">
    <location>
        <begin position="195"/>
        <end position="262"/>
    </location>
</feature>
<dbReference type="Pfam" id="PF03729">
    <property type="entry name" value="DUF308"/>
    <property type="match status" value="2"/>
</dbReference>
<evidence type="ECO:0000256" key="1">
    <source>
        <dbReference type="SAM" id="MobiDB-lite"/>
    </source>
</evidence>
<proteinExistence type="predicted"/>
<accession>A0ABW1R187</accession>
<evidence type="ECO:0000256" key="2">
    <source>
        <dbReference type="SAM" id="Phobius"/>
    </source>
</evidence>
<sequence length="262" mass="27152">MDTSVRLSWKWLVGQGALVLLLGIAAIFFPAGTAVAFAFLWGAWALLDSAASFTAAFSRGAPAWARVLGIVIGVVALLAAVFAILRPFYTLGILTWLLGIWLLARGVVELVSVLRPNPWQARLMLAASAVLDIVLGILFFLNPGRGVVSLIIVFGVLAMIWGITTLIAGLVLRSHGNRPEAVDLTADGSGWGAAMARSSGAPATRATTPGRHTAPVPTDAPSPTPSPVASEVAPGLDPGVSPEATTDLPDDLPEPPARPATS</sequence>
<feature type="transmembrane region" description="Helical" evidence="2">
    <location>
        <begin position="91"/>
        <end position="111"/>
    </location>
</feature>
<keyword evidence="2" id="KW-1133">Transmembrane helix</keyword>
<evidence type="ECO:0000313" key="3">
    <source>
        <dbReference type="EMBL" id="MFC6154351.1"/>
    </source>
</evidence>
<name>A0ABW1R187_9ACTN</name>
<keyword evidence="2" id="KW-0472">Membrane</keyword>
<gene>
    <name evidence="3" type="ORF">ACFPWU_11845</name>
</gene>
<feature type="transmembrane region" description="Helical" evidence="2">
    <location>
        <begin position="123"/>
        <end position="141"/>
    </location>
</feature>
<dbReference type="PANTHER" id="PTHR34989:SF1">
    <property type="entry name" value="PROTEIN HDED"/>
    <property type="match status" value="1"/>
</dbReference>
<organism evidence="3 4">
    <name type="scientific">Nocardioides yefusunii</name>
    <dbReference type="NCBI Taxonomy" id="2500546"/>
    <lineage>
        <taxon>Bacteria</taxon>
        <taxon>Bacillati</taxon>
        <taxon>Actinomycetota</taxon>
        <taxon>Actinomycetes</taxon>
        <taxon>Propionibacteriales</taxon>
        <taxon>Nocardioidaceae</taxon>
        <taxon>Nocardioides</taxon>
    </lineage>
</organism>
<keyword evidence="2" id="KW-0812">Transmembrane</keyword>
<dbReference type="InterPro" id="IPR005325">
    <property type="entry name" value="DUF308_memb"/>
</dbReference>
<feature type="transmembrane region" description="Helical" evidence="2">
    <location>
        <begin position="64"/>
        <end position="85"/>
    </location>
</feature>